<evidence type="ECO:0000313" key="2">
    <source>
        <dbReference type="EMBL" id="KAG2407529.1"/>
    </source>
</evidence>
<gene>
    <name evidence="2" type="ORF">HKW66_Vig0023510</name>
</gene>
<accession>A0A8T0L6L6</accession>
<dbReference type="AlphaFoldDB" id="A0A8T0L6L6"/>
<keyword evidence="2" id="KW-0645">Protease</keyword>
<feature type="region of interest" description="Disordered" evidence="1">
    <location>
        <begin position="28"/>
        <end position="51"/>
    </location>
</feature>
<dbReference type="GO" id="GO:0004252">
    <property type="term" value="F:serine-type endopeptidase activity"/>
    <property type="evidence" value="ECO:0007669"/>
    <property type="project" value="InterPro"/>
</dbReference>
<organism evidence="2 3">
    <name type="scientific">Phaseolus angularis</name>
    <name type="common">Azuki bean</name>
    <name type="synonym">Vigna angularis</name>
    <dbReference type="NCBI Taxonomy" id="3914"/>
    <lineage>
        <taxon>Eukaryota</taxon>
        <taxon>Viridiplantae</taxon>
        <taxon>Streptophyta</taxon>
        <taxon>Embryophyta</taxon>
        <taxon>Tracheophyta</taxon>
        <taxon>Spermatophyta</taxon>
        <taxon>Magnoliopsida</taxon>
        <taxon>eudicotyledons</taxon>
        <taxon>Gunneridae</taxon>
        <taxon>Pentapetalae</taxon>
        <taxon>rosids</taxon>
        <taxon>fabids</taxon>
        <taxon>Fabales</taxon>
        <taxon>Fabaceae</taxon>
        <taxon>Papilionoideae</taxon>
        <taxon>50 kb inversion clade</taxon>
        <taxon>NPAAA clade</taxon>
        <taxon>indigoferoid/millettioid clade</taxon>
        <taxon>Phaseoleae</taxon>
        <taxon>Vigna</taxon>
    </lineage>
</organism>
<dbReference type="Proteomes" id="UP000743370">
    <property type="component" value="Unassembled WGS sequence"/>
</dbReference>
<reference evidence="2 3" key="1">
    <citation type="submission" date="2020-05" db="EMBL/GenBank/DDBJ databases">
        <title>Vigna angularis (adzuki bean) Var. LongXiaoDou No. 4 denovo assembly.</title>
        <authorList>
            <person name="Xiang H."/>
        </authorList>
    </citation>
    <scope>NUCLEOTIDE SEQUENCE [LARGE SCALE GENOMIC DNA]</scope>
    <source>
        <tissue evidence="2">Leaf</tissue>
    </source>
</reference>
<dbReference type="GO" id="GO:0006508">
    <property type="term" value="P:proteolysis"/>
    <property type="evidence" value="ECO:0007669"/>
    <property type="project" value="UniProtKB-KW"/>
</dbReference>
<name>A0A8T0L6L6_PHAAN</name>
<dbReference type="Gene3D" id="3.40.50.200">
    <property type="entry name" value="Peptidase S8/S53 domain"/>
    <property type="match status" value="1"/>
</dbReference>
<sequence length="165" mass="17435">MAYSIPESGRSARVSAVVTWGLFLPSGRASASPGRASRLPHATEKSLEPGDDGFGSFQTDMYQAVVVVGEMRGLDPSKQHSASILQFQQPQNFPNRTTAFVQYLGFILAAFDAAVADDVDMVSLRVGGVVVSYHLDEIAIGAFGATLAGVFVPSQLAMAVQVPSQ</sequence>
<dbReference type="InterPro" id="IPR036852">
    <property type="entry name" value="Peptidase_S8/S53_dom_sf"/>
</dbReference>
<keyword evidence="2" id="KW-0378">Hydrolase</keyword>
<feature type="compositionally biased region" description="Low complexity" evidence="1">
    <location>
        <begin position="28"/>
        <end position="37"/>
    </location>
</feature>
<dbReference type="EMBL" id="JABFOF010000001">
    <property type="protein sequence ID" value="KAG2407529.1"/>
    <property type="molecule type" value="Genomic_DNA"/>
</dbReference>
<comment type="caution">
    <text evidence="2">The sequence shown here is derived from an EMBL/GenBank/DDBJ whole genome shotgun (WGS) entry which is preliminary data.</text>
</comment>
<evidence type="ECO:0000256" key="1">
    <source>
        <dbReference type="SAM" id="MobiDB-lite"/>
    </source>
</evidence>
<proteinExistence type="predicted"/>
<protein>
    <submittedName>
        <fullName evidence="2">Subtilisin-like protease</fullName>
    </submittedName>
</protein>
<evidence type="ECO:0000313" key="3">
    <source>
        <dbReference type="Proteomes" id="UP000743370"/>
    </source>
</evidence>